<accession>A0A914V3D8</accession>
<dbReference type="PANTHER" id="PTHR45918:SF1">
    <property type="entry name" value="ALPHA-1,3_1,6-MANNOSYLTRANSFERASE ALG2"/>
    <property type="match status" value="1"/>
</dbReference>
<sequence length="407" mass="45990">MRVTFLHPDLGIGGAERLVVDAAVALQKKGHQVNVVTAHHDASHSFPETNDGTLKVQVVGDWLPRSVFNKFYAFFAYLRMVVAAFYLCCTQSPDVIFCDQISACIPFIRILRPRVKILFYCHFPDQLLTKRETLLKKIYRYPIDKFEEWTTGLAHCVCVNSHFTASTFRETFRSLANVQLDVLFPTLNTELFDDTDESKYRLPSDLLPQSAKVIFLSLNRFERKKNIALAIHAFDELRTKVSTGVFEKCHLVVAGGYDSRVQENVDHFKELSELADLDLNLDSRAITFVKSPDDNIKRALMEAATAVIYTPSNEHFGIVPIEAMYASRPVIAVNSGGPKETVVNEKTGFLTEPTPADFAQSMLRLVNDPELAKRMGRAGRTRVIDNFVFDSFAVHLDDLVKRMCSVQ</sequence>
<feature type="domain" description="Glycosyl transferase family 1" evidence="11">
    <location>
        <begin position="209"/>
        <end position="381"/>
    </location>
</feature>
<evidence type="ECO:0000256" key="2">
    <source>
        <dbReference type="ARBA" id="ARBA00022676"/>
    </source>
</evidence>
<evidence type="ECO:0000313" key="14">
    <source>
        <dbReference type="WBParaSite" id="PSAMB.scaffold1500size30649.g13564.t1"/>
    </source>
</evidence>
<comment type="pathway">
    <text evidence="1 10">Protein modification; protein glycosylation.</text>
</comment>
<keyword evidence="6" id="KW-1133">Transmembrane helix</keyword>
<comment type="catalytic activity">
    <reaction evidence="8 10">
        <text>a beta-D-Man-(1-&gt;4)-beta-D-GlcNAc-(1-&gt;4)-alpha-D-GlcNAc-diphospho-di-trans,poly-cis-dolichol + GDP-alpha-D-mannose = an alpha-D-Man-(1-&gt;3)-beta-D-Man-(1-&gt;4)-beta-D-GlcNAc-(1-&gt;4)-alpha-D-GlcNAc-diphospho-di-trans,poly-cis-dolichol + GDP + H(+)</text>
        <dbReference type="Rhea" id="RHEA:29515"/>
        <dbReference type="Rhea" id="RHEA-COMP:19511"/>
        <dbReference type="Rhea" id="RHEA-COMP:19513"/>
        <dbReference type="ChEBI" id="CHEBI:15378"/>
        <dbReference type="ChEBI" id="CHEBI:57527"/>
        <dbReference type="ChEBI" id="CHEBI:58189"/>
        <dbReference type="ChEBI" id="CHEBI:58472"/>
        <dbReference type="ChEBI" id="CHEBI:132510"/>
        <dbReference type="EC" id="2.4.1.132"/>
    </reaction>
    <physiologicalReaction direction="left-to-right" evidence="8 10">
        <dbReference type="Rhea" id="RHEA:29516"/>
    </physiologicalReaction>
</comment>
<comment type="catalytic activity">
    <reaction evidence="9 10">
        <text>an alpha-D-Man-(1-&gt;3)-beta-D-Man-(1-&gt;4)-beta-D-GlcNAc-(1-&gt;4)-alpha-D-GlcNAc-diphospho-di-trans,poly-cis-dolichol + GDP-alpha-D-mannose = an alpha-D-Man-(1-&gt;3)-[alpha-D-Man-(1-&gt;6)]-beta-D-Man-(1-&gt;4)-beta-D-GlcNAc-(1-&gt;4)-alpha-D-GlcNAc-diphospho-di-trans,poly-cis-dolichol + GDP + H(+)</text>
        <dbReference type="Rhea" id="RHEA:29519"/>
        <dbReference type="Rhea" id="RHEA-COMP:19513"/>
        <dbReference type="Rhea" id="RHEA-COMP:19515"/>
        <dbReference type="ChEBI" id="CHEBI:15378"/>
        <dbReference type="ChEBI" id="CHEBI:57527"/>
        <dbReference type="ChEBI" id="CHEBI:58189"/>
        <dbReference type="ChEBI" id="CHEBI:132510"/>
        <dbReference type="ChEBI" id="CHEBI:132511"/>
        <dbReference type="EC" id="2.4.1.257"/>
    </reaction>
    <physiologicalReaction direction="left-to-right" evidence="9 10">
        <dbReference type="Rhea" id="RHEA:29520"/>
    </physiologicalReaction>
</comment>
<dbReference type="CDD" id="cd03805">
    <property type="entry name" value="GT4_ALG2-like"/>
    <property type="match status" value="1"/>
</dbReference>
<dbReference type="GO" id="GO:0005789">
    <property type="term" value="C:endoplasmic reticulum membrane"/>
    <property type="evidence" value="ECO:0007669"/>
    <property type="project" value="UniProtKB-SubCell"/>
</dbReference>
<keyword evidence="7" id="KW-0472">Membrane</keyword>
<comment type="similarity">
    <text evidence="10">Belongs to the glycosyltransferase group 1 family.</text>
</comment>
<name>A0A914V3D8_9BILA</name>
<dbReference type="Proteomes" id="UP000887566">
    <property type="component" value="Unplaced"/>
</dbReference>
<evidence type="ECO:0000256" key="9">
    <source>
        <dbReference type="ARBA" id="ARBA00045104"/>
    </source>
</evidence>
<evidence type="ECO:0000256" key="4">
    <source>
        <dbReference type="ARBA" id="ARBA00022692"/>
    </source>
</evidence>
<dbReference type="PANTHER" id="PTHR45918">
    <property type="entry name" value="ALPHA-1,3/1,6-MANNOSYLTRANSFERASE ALG2"/>
    <property type="match status" value="1"/>
</dbReference>
<comment type="function">
    <text evidence="10">Mannosylates Man(2)GlcNAc(2)-dolichol diphosphate and Man(1)GlcNAc(2)-dolichol diphosphate to form Man(3)GlcNAc(2)-dolichol diphosphate.</text>
</comment>
<dbReference type="SUPFAM" id="SSF53756">
    <property type="entry name" value="UDP-Glycosyltransferase/glycogen phosphorylase"/>
    <property type="match status" value="1"/>
</dbReference>
<evidence type="ECO:0000256" key="8">
    <source>
        <dbReference type="ARBA" id="ARBA00045103"/>
    </source>
</evidence>
<evidence type="ECO:0000256" key="3">
    <source>
        <dbReference type="ARBA" id="ARBA00022679"/>
    </source>
</evidence>
<dbReference type="Pfam" id="PF00534">
    <property type="entry name" value="Glycos_transf_1"/>
    <property type="match status" value="1"/>
</dbReference>
<dbReference type="GO" id="GO:0102704">
    <property type="term" value="F:GDP-Man:Man(2)GlcNAc(2)-PP-Dol alpha-1,6-mannosyltransferase activity"/>
    <property type="evidence" value="ECO:0007669"/>
    <property type="project" value="UniProtKB-UniRule"/>
</dbReference>
<dbReference type="FunFam" id="3.40.50.2000:FF:000210">
    <property type="entry name" value="Alpha-1,3/1,6-mannosyltransferase ALG2"/>
    <property type="match status" value="1"/>
</dbReference>
<evidence type="ECO:0000313" key="13">
    <source>
        <dbReference type="Proteomes" id="UP000887566"/>
    </source>
</evidence>
<evidence type="ECO:0000256" key="6">
    <source>
        <dbReference type="ARBA" id="ARBA00022989"/>
    </source>
</evidence>
<reference evidence="14" key="1">
    <citation type="submission" date="2022-11" db="UniProtKB">
        <authorList>
            <consortium name="WormBaseParasite"/>
        </authorList>
    </citation>
    <scope>IDENTIFICATION</scope>
</reference>
<dbReference type="InterPro" id="IPR027054">
    <property type="entry name" value="ALG2"/>
</dbReference>
<dbReference type="EC" id="2.4.1.257" evidence="10"/>
<keyword evidence="3 10" id="KW-0808">Transferase</keyword>
<dbReference type="AlphaFoldDB" id="A0A914V3D8"/>
<keyword evidence="5" id="KW-0256">Endoplasmic reticulum</keyword>
<evidence type="ECO:0000259" key="11">
    <source>
        <dbReference type="Pfam" id="PF00534"/>
    </source>
</evidence>
<dbReference type="GO" id="GO:0004378">
    <property type="term" value="F:GDP-Man:Man(1)GlcNAc(2)-PP-Dol alpha-1,3-mannosyltransferase activity"/>
    <property type="evidence" value="ECO:0007669"/>
    <property type="project" value="UniProtKB-UniRule"/>
</dbReference>
<dbReference type="Pfam" id="PF13439">
    <property type="entry name" value="Glyco_transf_4"/>
    <property type="match status" value="1"/>
</dbReference>
<feature type="domain" description="Glycosyltransferase subfamily 4-like N-terminal" evidence="12">
    <location>
        <begin position="12"/>
        <end position="173"/>
    </location>
</feature>
<evidence type="ECO:0000256" key="5">
    <source>
        <dbReference type="ARBA" id="ARBA00022824"/>
    </source>
</evidence>
<dbReference type="InterPro" id="IPR028098">
    <property type="entry name" value="Glyco_trans_4-like_N"/>
</dbReference>
<protein>
    <recommendedName>
        <fullName evidence="10">Alpha-1,3/1,6-mannosyltransferase ALG2</fullName>
        <ecNumber evidence="10">2.4.1.132</ecNumber>
        <ecNumber evidence="10">2.4.1.257</ecNumber>
    </recommendedName>
    <alternativeName>
        <fullName evidence="10">GDP-Man:Man(1)GlcNAc(2)-PP-Dol alpha-1,3-mannosyltransferase</fullName>
    </alternativeName>
</protein>
<evidence type="ECO:0000259" key="12">
    <source>
        <dbReference type="Pfam" id="PF13439"/>
    </source>
</evidence>
<proteinExistence type="inferred from homology"/>
<evidence type="ECO:0000256" key="10">
    <source>
        <dbReference type="RuleBase" id="RU367136"/>
    </source>
</evidence>
<evidence type="ECO:0000256" key="7">
    <source>
        <dbReference type="ARBA" id="ARBA00023136"/>
    </source>
</evidence>
<keyword evidence="13" id="KW-1185">Reference proteome</keyword>
<keyword evidence="2 10" id="KW-0328">Glycosyltransferase</keyword>
<organism evidence="13 14">
    <name type="scientific">Plectus sambesii</name>
    <dbReference type="NCBI Taxonomy" id="2011161"/>
    <lineage>
        <taxon>Eukaryota</taxon>
        <taxon>Metazoa</taxon>
        <taxon>Ecdysozoa</taxon>
        <taxon>Nematoda</taxon>
        <taxon>Chromadorea</taxon>
        <taxon>Plectida</taxon>
        <taxon>Plectina</taxon>
        <taxon>Plectoidea</taxon>
        <taxon>Plectidae</taxon>
        <taxon>Plectus</taxon>
    </lineage>
</organism>
<comment type="subcellular location">
    <subcellularLocation>
        <location evidence="10">Endoplasmic reticulum membrane</location>
        <topology evidence="10">Single-pass membrane protein</topology>
    </subcellularLocation>
</comment>
<evidence type="ECO:0000256" key="1">
    <source>
        <dbReference type="ARBA" id="ARBA00004922"/>
    </source>
</evidence>
<dbReference type="InterPro" id="IPR001296">
    <property type="entry name" value="Glyco_trans_1"/>
</dbReference>
<keyword evidence="4" id="KW-0812">Transmembrane</keyword>
<dbReference type="WBParaSite" id="PSAMB.scaffold1500size30649.g13564.t1">
    <property type="protein sequence ID" value="PSAMB.scaffold1500size30649.g13564.t1"/>
    <property type="gene ID" value="PSAMB.scaffold1500size30649.g13564"/>
</dbReference>
<dbReference type="EC" id="2.4.1.132" evidence="10"/>
<dbReference type="Gene3D" id="3.40.50.2000">
    <property type="entry name" value="Glycogen Phosphorylase B"/>
    <property type="match status" value="2"/>
</dbReference>
<dbReference type="FunFam" id="3.40.50.2000:FF:000085">
    <property type="entry name" value="alpha-1,3/1,6-mannosyltransferase ALG2"/>
    <property type="match status" value="1"/>
</dbReference>